<evidence type="ECO:0000256" key="2">
    <source>
        <dbReference type="ARBA" id="ARBA00022519"/>
    </source>
</evidence>
<proteinExistence type="predicted"/>
<dbReference type="Proteomes" id="UP000290652">
    <property type="component" value="Unassembled WGS sequence"/>
</dbReference>
<sequence length="290" mass="31466">MRNKLSFDLQLSARKAAIAERIAAHKIARSKVSVFLMAMSAGVFMAIGFTFYLSVIADAPSSQALTHLVGGLCFTLGFILLAVCGTNLFTSSVMTVMAKSRGVISWRTWLINALLVACGNLAGIACFSLLIWFSGLVMSENAMWGAAVLHCAEGKMHHTFTESVSLGIMCNLMVCLMCNLMVCLALWMSYCGRSLCDKIVAMILPITLFVASGFEHCIANLFVIPFAIAIRHFAPTPFWQLAHSSADNFPALTVSHFITANLLPVMLGNIIGGAVLVSMCYRAIYLRQES</sequence>
<evidence type="ECO:0000313" key="9">
    <source>
        <dbReference type="EMBL" id="OZP03783.1"/>
    </source>
</evidence>
<dbReference type="Pfam" id="PF01226">
    <property type="entry name" value="Form_Nir_trans"/>
    <property type="match status" value="1"/>
</dbReference>
<keyword evidence="3 7" id="KW-0812">Transmembrane</keyword>
<feature type="transmembrane region" description="Helical" evidence="7">
    <location>
        <begin position="109"/>
        <end position="133"/>
    </location>
</feature>
<reference evidence="8" key="4">
    <citation type="submission" date="2021-03" db="EMBL/GenBank/DDBJ databases">
        <authorList>
            <consortium name="NCBI Pathogen Detection Project"/>
        </authorList>
    </citation>
    <scope>NUCLEOTIDE SEQUENCE</scope>
    <source>
        <strain evidence="8">ST-87-5</strain>
    </source>
</reference>
<evidence type="ECO:0000313" key="12">
    <source>
        <dbReference type="Proteomes" id="UP000290652"/>
    </source>
</evidence>
<evidence type="ECO:0000256" key="7">
    <source>
        <dbReference type="SAM" id="Phobius"/>
    </source>
</evidence>
<evidence type="ECO:0000256" key="5">
    <source>
        <dbReference type="ARBA" id="ARBA00023136"/>
    </source>
</evidence>
<dbReference type="Proteomes" id="UP000264870">
    <property type="component" value="Unassembled WGS sequence"/>
</dbReference>
<feature type="transmembrane region" description="Helical" evidence="7">
    <location>
        <begin position="262"/>
        <end position="284"/>
    </location>
</feature>
<evidence type="ECO:0000313" key="8">
    <source>
        <dbReference type="EMBL" id="HBA4246353.1"/>
    </source>
</evidence>
<dbReference type="Gene3D" id="1.20.1080.10">
    <property type="entry name" value="Glycerol uptake facilitator protein"/>
    <property type="match status" value="2"/>
</dbReference>
<dbReference type="AlphaFoldDB" id="A0A377MWR9"/>
<accession>A0A377MWR9</accession>
<evidence type="ECO:0000256" key="1">
    <source>
        <dbReference type="ARBA" id="ARBA00004429"/>
    </source>
</evidence>
<dbReference type="PANTHER" id="PTHR30520">
    <property type="entry name" value="FORMATE TRANSPORTER-RELATED"/>
    <property type="match status" value="1"/>
</dbReference>
<reference evidence="8" key="2">
    <citation type="journal article" date="2018" name="Genome Biol.">
        <title>SKESA: strategic k-mer extension for scrupulous assemblies.</title>
        <authorList>
            <person name="Souvorov A."/>
            <person name="Agarwala R."/>
            <person name="Lipman D.J."/>
        </authorList>
    </citation>
    <scope>NUCLEOTIDE SEQUENCE</scope>
    <source>
        <strain evidence="8">ST-87-5</strain>
    </source>
</reference>
<reference evidence="9 11" key="1">
    <citation type="submission" date="2017-07" db="EMBL/GenBank/DDBJ databases">
        <authorList>
            <person name="Zhi S."/>
            <person name="Banting G."/>
            <person name="Neumann N."/>
        </authorList>
    </citation>
    <scope>NUCLEOTIDE SEQUENCE [LARGE SCALE GENOMIC DNA]</scope>
    <source>
        <strain evidence="9 11">WW41</strain>
    </source>
</reference>
<evidence type="ECO:0000313" key="10">
    <source>
        <dbReference type="EMBL" id="RXB31248.1"/>
    </source>
</evidence>
<dbReference type="Proteomes" id="UP000871786">
    <property type="component" value="Unassembled WGS sequence"/>
</dbReference>
<dbReference type="EMBL" id="DADRWU010000010">
    <property type="protein sequence ID" value="HBA4246353.1"/>
    <property type="molecule type" value="Genomic_DNA"/>
</dbReference>
<dbReference type="PANTHER" id="PTHR30520:SF10">
    <property type="entry name" value="FORMATE CHANNEL FOCA-RELATED"/>
    <property type="match status" value="1"/>
</dbReference>
<dbReference type="EMBL" id="NNAK01000012">
    <property type="protein sequence ID" value="OZP03783.1"/>
    <property type="molecule type" value="Genomic_DNA"/>
</dbReference>
<comment type="catalytic activity">
    <reaction evidence="6">
        <text>formate(in) = formate(out)</text>
        <dbReference type="Rhea" id="RHEA:29679"/>
        <dbReference type="ChEBI" id="CHEBI:15740"/>
    </reaction>
</comment>
<gene>
    <name evidence="9" type="ORF">CG702_06945</name>
    <name evidence="10" type="ORF">EPS97_10635</name>
    <name evidence="8" type="ORF">J5U05_001433</name>
</gene>
<feature type="transmembrane region" description="Helical" evidence="7">
    <location>
        <begin position="34"/>
        <end position="56"/>
    </location>
</feature>
<keyword evidence="2" id="KW-1003">Cell membrane</keyword>
<comment type="subcellular location">
    <subcellularLocation>
        <location evidence="1">Cell inner membrane</location>
        <topology evidence="1">Multi-pass membrane protein</topology>
    </subcellularLocation>
</comment>
<comment type="caution">
    <text evidence="8">The sequence shown here is derived from an EMBL/GenBank/DDBJ whole genome shotgun (WGS) entry which is preliminary data.</text>
</comment>
<protein>
    <submittedName>
        <fullName evidence="8">Formate transporter FocA</fullName>
    </submittedName>
</protein>
<evidence type="ECO:0000313" key="11">
    <source>
        <dbReference type="Proteomes" id="UP000264870"/>
    </source>
</evidence>
<keyword evidence="4 7" id="KW-1133">Transmembrane helix</keyword>
<dbReference type="EMBL" id="SCIU01000016">
    <property type="protein sequence ID" value="RXB31248.1"/>
    <property type="molecule type" value="Genomic_DNA"/>
</dbReference>
<reference evidence="10 12" key="3">
    <citation type="submission" date="2019-01" db="EMBL/GenBank/DDBJ databases">
        <title>Genomic analysis of febrile catheter-associated UTI E. coli isolates.</title>
        <authorList>
            <person name="Potter R."/>
            <person name="Zou Z."/>
            <person name="Henderson J."/>
            <person name="Dantas G."/>
        </authorList>
    </citation>
    <scope>NUCLEOTIDE SEQUENCE [LARGE SCALE GENOMIC DNA]</scope>
    <source>
        <strain evidence="10 12">49_rectal</strain>
    </source>
</reference>
<evidence type="ECO:0000256" key="6">
    <source>
        <dbReference type="ARBA" id="ARBA00035914"/>
    </source>
</evidence>
<name>A0A377MWR9_ECOLX</name>
<dbReference type="GO" id="GO:0015499">
    <property type="term" value="F:formate transmembrane transporter activity"/>
    <property type="evidence" value="ECO:0007669"/>
    <property type="project" value="TreeGrafter"/>
</dbReference>
<feature type="transmembrane region" description="Helical" evidence="7">
    <location>
        <begin position="68"/>
        <end position="89"/>
    </location>
</feature>
<keyword evidence="5 7" id="KW-0472">Membrane</keyword>
<evidence type="ECO:0000256" key="3">
    <source>
        <dbReference type="ARBA" id="ARBA00022692"/>
    </source>
</evidence>
<dbReference type="InterPro" id="IPR000292">
    <property type="entry name" value="For/NO2_transpt"/>
</dbReference>
<organism evidence="8">
    <name type="scientific">Escherichia coli</name>
    <dbReference type="NCBI Taxonomy" id="562"/>
    <lineage>
        <taxon>Bacteria</taxon>
        <taxon>Pseudomonadati</taxon>
        <taxon>Pseudomonadota</taxon>
        <taxon>Gammaproteobacteria</taxon>
        <taxon>Enterobacterales</taxon>
        <taxon>Enterobacteriaceae</taxon>
        <taxon>Escherichia</taxon>
    </lineage>
</organism>
<dbReference type="GO" id="GO:0005886">
    <property type="term" value="C:plasma membrane"/>
    <property type="evidence" value="ECO:0007669"/>
    <property type="project" value="UniProtKB-SubCell"/>
</dbReference>
<evidence type="ECO:0000256" key="4">
    <source>
        <dbReference type="ARBA" id="ARBA00022989"/>
    </source>
</evidence>
<dbReference type="RefSeq" id="WP_001244718.1">
    <property type="nucleotide sequence ID" value="NZ_BFLJ01000054.1"/>
</dbReference>
<feature type="transmembrane region" description="Helical" evidence="7">
    <location>
        <begin position="164"/>
        <end position="187"/>
    </location>
</feature>
<dbReference type="InterPro" id="IPR023271">
    <property type="entry name" value="Aquaporin-like"/>
</dbReference>
<keyword evidence="2" id="KW-0997">Cell inner membrane</keyword>
<feature type="transmembrane region" description="Helical" evidence="7">
    <location>
        <begin position="199"/>
        <end position="230"/>
    </location>
</feature>